<proteinExistence type="predicted"/>
<feature type="transmembrane region" description="Helical" evidence="2">
    <location>
        <begin position="79"/>
        <end position="102"/>
    </location>
</feature>
<dbReference type="EMBL" id="HBIP01023956">
    <property type="protein sequence ID" value="CAE0499274.1"/>
    <property type="molecule type" value="Transcribed_RNA"/>
</dbReference>
<accession>A0A7S3R0W0</accession>
<feature type="compositionally biased region" description="Basic and acidic residues" evidence="1">
    <location>
        <begin position="1"/>
        <end position="12"/>
    </location>
</feature>
<evidence type="ECO:0000313" key="3">
    <source>
        <dbReference type="EMBL" id="CAE0499274.1"/>
    </source>
</evidence>
<evidence type="ECO:0000256" key="2">
    <source>
        <dbReference type="SAM" id="Phobius"/>
    </source>
</evidence>
<reference evidence="3" key="1">
    <citation type="submission" date="2021-01" db="EMBL/GenBank/DDBJ databases">
        <authorList>
            <person name="Corre E."/>
            <person name="Pelletier E."/>
            <person name="Niang G."/>
            <person name="Scheremetjew M."/>
            <person name="Finn R."/>
            <person name="Kale V."/>
            <person name="Holt S."/>
            <person name="Cochrane G."/>
            <person name="Meng A."/>
            <person name="Brown T."/>
            <person name="Cohen L."/>
        </authorList>
    </citation>
    <scope>NUCLEOTIDE SEQUENCE</scope>
    <source>
        <strain evidence="3">CCMP1320</strain>
    </source>
</reference>
<evidence type="ECO:0000256" key="1">
    <source>
        <dbReference type="SAM" id="MobiDB-lite"/>
    </source>
</evidence>
<feature type="region of interest" description="Disordered" evidence="1">
    <location>
        <begin position="1"/>
        <end position="26"/>
    </location>
</feature>
<protein>
    <submittedName>
        <fullName evidence="3">Uncharacterized protein</fullName>
    </submittedName>
</protein>
<name>A0A7S3R0W0_DUNTE</name>
<keyword evidence="2" id="KW-0472">Membrane</keyword>
<gene>
    <name evidence="3" type="ORF">DTER00134_LOCUS14347</name>
</gene>
<dbReference type="AlphaFoldDB" id="A0A7S3R0W0"/>
<organism evidence="3">
    <name type="scientific">Dunaliella tertiolecta</name>
    <name type="common">Green alga</name>
    <dbReference type="NCBI Taxonomy" id="3047"/>
    <lineage>
        <taxon>Eukaryota</taxon>
        <taxon>Viridiplantae</taxon>
        <taxon>Chlorophyta</taxon>
        <taxon>core chlorophytes</taxon>
        <taxon>Chlorophyceae</taxon>
        <taxon>CS clade</taxon>
        <taxon>Chlamydomonadales</taxon>
        <taxon>Dunaliellaceae</taxon>
        <taxon>Dunaliella</taxon>
    </lineage>
</organism>
<keyword evidence="2" id="KW-0812">Transmembrane</keyword>
<sequence length="340" mass="37527">MGQVADKHKQREAPPPPPPPSAQKASKRVEEIIIKITPIIETCAAIADFMGPYVDKGFQFGEKLYHSAERNGAEEYVQIGLGLLLLFFGGNFPVLIAAIEAFRITGWDSMKTSFRILYKEYKKAMVAHKKDDEMDANNDGVPDVQQIGAQEVVKRKVLLFLTETDPKAVNEGVMGLSSGFMSVLATLRVKFAKTVTLGVSLADCFNETAQKIAGPALMRTLPPEHHKWIDLLISYACRSLAVTIAWWCQRIISALHCAMRGGQMILKGISRALARHNIQLSLDLSPSNPAFPAACTALGSVGFAFQAMHGFSLPFPLNILLLPFRIMEWALFYMLSYGPQ</sequence>
<keyword evidence="2" id="KW-1133">Transmembrane helix</keyword>